<dbReference type="EMBL" id="DXBU01000055">
    <property type="protein sequence ID" value="HIZ21962.1"/>
    <property type="molecule type" value="Genomic_DNA"/>
</dbReference>
<reference evidence="3" key="1">
    <citation type="journal article" date="2021" name="PeerJ">
        <title>Extensive microbial diversity within the chicken gut microbiome revealed by metagenomics and culture.</title>
        <authorList>
            <person name="Gilroy R."/>
            <person name="Ravi A."/>
            <person name="Getino M."/>
            <person name="Pursley I."/>
            <person name="Horton D.L."/>
            <person name="Alikhan N.F."/>
            <person name="Baker D."/>
            <person name="Gharbi K."/>
            <person name="Hall N."/>
            <person name="Watson M."/>
            <person name="Adriaenssens E.M."/>
            <person name="Foster-Nyarko E."/>
            <person name="Jarju S."/>
            <person name="Secka A."/>
            <person name="Antonio M."/>
            <person name="Oren A."/>
            <person name="Chaudhuri R.R."/>
            <person name="La Ragione R."/>
            <person name="Hildebrand F."/>
            <person name="Pallen M.J."/>
        </authorList>
    </citation>
    <scope>NUCLEOTIDE SEQUENCE</scope>
    <source>
        <strain evidence="3">14324</strain>
    </source>
</reference>
<evidence type="ECO:0000313" key="4">
    <source>
        <dbReference type="Proteomes" id="UP000824041"/>
    </source>
</evidence>
<dbReference type="Gene3D" id="2.10.270.10">
    <property type="entry name" value="Cholin Binding"/>
    <property type="match status" value="3"/>
</dbReference>
<name>A0A9D2ITM6_9FIRM</name>
<proteinExistence type="predicted"/>
<gene>
    <name evidence="3" type="ORF">IAA21_04070</name>
</gene>
<dbReference type="Gene3D" id="3.90.1720.10">
    <property type="entry name" value="endopeptidase domain like (from Nostoc punctiforme)"/>
    <property type="match status" value="1"/>
</dbReference>
<keyword evidence="1" id="KW-0677">Repeat</keyword>
<organism evidence="3 4">
    <name type="scientific">Candidatus Blautia faecigallinarum</name>
    <dbReference type="NCBI Taxonomy" id="2838488"/>
    <lineage>
        <taxon>Bacteria</taxon>
        <taxon>Bacillati</taxon>
        <taxon>Bacillota</taxon>
        <taxon>Clostridia</taxon>
        <taxon>Lachnospirales</taxon>
        <taxon>Lachnospiraceae</taxon>
        <taxon>Blautia</taxon>
    </lineage>
</organism>
<dbReference type="PROSITE" id="PS51170">
    <property type="entry name" value="CW"/>
    <property type="match status" value="1"/>
</dbReference>
<protein>
    <submittedName>
        <fullName evidence="3">N-acetylmuramoyl-L-alanine amidase family protein</fullName>
    </submittedName>
</protein>
<sequence>MGNICKRFRIWGLFLLLAVFAAGLTSFVTAIRAQAAVKKGFQTINGKTYYIDADGSKHKGWLNLNGTRYYFDSKTGVQQKGWMKDSKGNRRYFTSSAGAMVTGWIENSKGQNRYFDPKTGIMKTKWLTLNGKKYYLYNPSGVAAEGVFLTDGKGDTRYFYNKTLYMAIGWLTNSKGEKRYFDKDGVMARGFAEIGDATYYFYSGSGKMATGWLKNSEGQRRYFDPKTGRMYTGTHTINGEKCTFNNNGVLQPNYDYAGGIAVPTGTKTIKNYLAGALQPIGKVLYVWGGGRDKATIKGVSSVWKDWYASQDSSYNYREHSNIAKGLDCSGYVGWAAYQVMHQKAGVGSGYMVTSGEIGSAYTSLGWGNIITLQKLVGSNYKLMPGDVGYNPGHTFIVLGQCPDKSAVILHCTPNAGCQIAGTTTPSGSSSSQAVALAQKYMSRYPGFSKYDYRTCCGDYLRQGNFLRWNSSTLSDPDGYRDMTAEEILADLFKS</sequence>
<evidence type="ECO:0000313" key="3">
    <source>
        <dbReference type="EMBL" id="HIZ21962.1"/>
    </source>
</evidence>
<comment type="caution">
    <text evidence="3">The sequence shown here is derived from an EMBL/GenBank/DDBJ whole genome shotgun (WGS) entry which is preliminary data.</text>
</comment>
<dbReference type="AlphaFoldDB" id="A0A9D2ITM6"/>
<dbReference type="Pfam" id="PF19127">
    <property type="entry name" value="Choline_bind_3"/>
    <property type="match status" value="3"/>
</dbReference>
<reference evidence="3" key="2">
    <citation type="submission" date="2021-04" db="EMBL/GenBank/DDBJ databases">
        <authorList>
            <person name="Gilroy R."/>
        </authorList>
    </citation>
    <scope>NUCLEOTIDE SEQUENCE</scope>
    <source>
        <strain evidence="3">14324</strain>
    </source>
</reference>
<feature type="repeat" description="Cell wall-binding" evidence="2">
    <location>
        <begin position="38"/>
        <end position="57"/>
    </location>
</feature>
<accession>A0A9D2ITM6</accession>
<evidence type="ECO:0000256" key="2">
    <source>
        <dbReference type="PROSITE-ProRule" id="PRU00591"/>
    </source>
</evidence>
<evidence type="ECO:0000256" key="1">
    <source>
        <dbReference type="ARBA" id="ARBA00022737"/>
    </source>
</evidence>
<dbReference type="Proteomes" id="UP000824041">
    <property type="component" value="Unassembled WGS sequence"/>
</dbReference>
<dbReference type="SUPFAM" id="SSF69360">
    <property type="entry name" value="Cell wall binding repeat"/>
    <property type="match status" value="2"/>
</dbReference>
<dbReference type="InterPro" id="IPR018337">
    <property type="entry name" value="Cell_wall/Cho-bd_repeat"/>
</dbReference>